<dbReference type="PANTHER" id="PTHR12149:SF8">
    <property type="entry name" value="PROTEIN-RIBULOSAMINE 3-KINASE"/>
    <property type="match status" value="1"/>
</dbReference>
<keyword evidence="4" id="KW-1185">Reference proteome</keyword>
<dbReference type="PANTHER" id="PTHR12149">
    <property type="entry name" value="FRUCTOSAMINE 3 KINASE-RELATED PROTEIN"/>
    <property type="match status" value="1"/>
</dbReference>
<dbReference type="PROSITE" id="PS00414">
    <property type="entry name" value="PROFILIN"/>
    <property type="match status" value="1"/>
</dbReference>
<organism evidence="3 4">
    <name type="scientific">Lamprobacter modestohalophilus</name>
    <dbReference type="NCBI Taxonomy" id="1064514"/>
    <lineage>
        <taxon>Bacteria</taxon>
        <taxon>Pseudomonadati</taxon>
        <taxon>Pseudomonadota</taxon>
        <taxon>Gammaproteobacteria</taxon>
        <taxon>Chromatiales</taxon>
        <taxon>Chromatiaceae</taxon>
        <taxon>Lamprobacter</taxon>
    </lineage>
</organism>
<reference evidence="3 4" key="1">
    <citation type="journal article" date="2020" name="Microorganisms">
        <title>Osmotic Adaptation and Compatible Solute Biosynthesis of Phototrophic Bacteria as Revealed from Genome Analyses.</title>
        <authorList>
            <person name="Imhoff J.F."/>
            <person name="Rahn T."/>
            <person name="Kunzel S."/>
            <person name="Keller A."/>
            <person name="Neulinger S.C."/>
        </authorList>
    </citation>
    <scope>NUCLEOTIDE SEQUENCE [LARGE SCALE GENOMIC DNA]</scope>
    <source>
        <strain evidence="3 4">DSM 25653</strain>
    </source>
</reference>
<dbReference type="PIRSF" id="PIRSF006221">
    <property type="entry name" value="Ketosamine-3-kinase"/>
    <property type="match status" value="1"/>
</dbReference>
<proteinExistence type="inferred from homology"/>
<dbReference type="GO" id="GO:0016301">
    <property type="term" value="F:kinase activity"/>
    <property type="evidence" value="ECO:0007669"/>
    <property type="project" value="UniProtKB-UniRule"/>
</dbReference>
<accession>A0A9X0WA19</accession>
<comment type="similarity">
    <text evidence="1 2">Belongs to the fructosamine kinase family.</text>
</comment>
<dbReference type="EMBL" id="NRRY01000024">
    <property type="protein sequence ID" value="MBK1619656.1"/>
    <property type="molecule type" value="Genomic_DNA"/>
</dbReference>
<keyword evidence="2" id="KW-0808">Transferase</keyword>
<evidence type="ECO:0008006" key="5">
    <source>
        <dbReference type="Google" id="ProtNLM"/>
    </source>
</evidence>
<dbReference type="AlphaFoldDB" id="A0A9X0WA19"/>
<dbReference type="Gene3D" id="3.30.200.20">
    <property type="entry name" value="Phosphorylase Kinase, domain 1"/>
    <property type="match status" value="1"/>
</dbReference>
<evidence type="ECO:0000256" key="1">
    <source>
        <dbReference type="ARBA" id="ARBA00009460"/>
    </source>
</evidence>
<evidence type="ECO:0000313" key="3">
    <source>
        <dbReference type="EMBL" id="MBK1619656.1"/>
    </source>
</evidence>
<keyword evidence="2" id="KW-0418">Kinase</keyword>
<dbReference type="Proteomes" id="UP001138768">
    <property type="component" value="Unassembled WGS sequence"/>
</dbReference>
<dbReference type="Pfam" id="PF03881">
    <property type="entry name" value="Fructosamin_kin"/>
    <property type="match status" value="1"/>
</dbReference>
<dbReference type="InterPro" id="IPR027310">
    <property type="entry name" value="Profilin_CS"/>
</dbReference>
<protein>
    <recommendedName>
        <fullName evidence="5">Fructosamine kinase family protein</fullName>
    </recommendedName>
</protein>
<evidence type="ECO:0000313" key="4">
    <source>
        <dbReference type="Proteomes" id="UP001138768"/>
    </source>
</evidence>
<dbReference type="InterPro" id="IPR016477">
    <property type="entry name" value="Fructo-/Ketosamine-3-kinase"/>
</dbReference>
<dbReference type="InterPro" id="IPR011009">
    <property type="entry name" value="Kinase-like_dom_sf"/>
</dbReference>
<dbReference type="Gene3D" id="3.90.1200.10">
    <property type="match status" value="1"/>
</dbReference>
<sequence length="292" mass="31928">MTDWQAIVDQISAVSGRRFQPGKPQAIGGGCINQAVVLGEGAQRVFVKLNRADRLAMFEAEAAGLAEMAATKSIRVPEPLCAGVDRDQAFLALEYIKLGGGRGDAIAAGRQLAEMHRTTRQRFGWDRDNTIGSTPQHNAERDDWVAFWSEQRLGFQLQLAAQNGYCGRLQQRGERLCQGLAALLDHAPPASLLHGDLWGGNIGYAADGEPVIFDPACYYGDREADLAMTELFGGFGGAFRAAYEEAWPLSPGFAVRKQLYNLYHILNHLNLFGGGYLSQAERMIDRLLAELG</sequence>
<dbReference type="RefSeq" id="WP_200245501.1">
    <property type="nucleotide sequence ID" value="NZ_JAXUFI010000007.1"/>
</dbReference>
<evidence type="ECO:0000256" key="2">
    <source>
        <dbReference type="PIRNR" id="PIRNR006221"/>
    </source>
</evidence>
<name>A0A9X0WA19_9GAMM</name>
<dbReference type="GO" id="GO:0003779">
    <property type="term" value="F:actin binding"/>
    <property type="evidence" value="ECO:0007669"/>
    <property type="project" value="InterPro"/>
</dbReference>
<dbReference type="SUPFAM" id="SSF56112">
    <property type="entry name" value="Protein kinase-like (PK-like)"/>
    <property type="match status" value="1"/>
</dbReference>
<gene>
    <name evidence="3" type="ORF">CKO42_14645</name>
</gene>
<comment type="caution">
    <text evidence="3">The sequence shown here is derived from an EMBL/GenBank/DDBJ whole genome shotgun (WGS) entry which is preliminary data.</text>
</comment>